<comment type="caution">
    <text evidence="1">The sequence shown here is derived from an EMBL/GenBank/DDBJ whole genome shotgun (WGS) entry which is preliminary data.</text>
</comment>
<dbReference type="AlphaFoldDB" id="A0A8J6KHY1"/>
<dbReference type="Proteomes" id="UP000770717">
    <property type="component" value="Unassembled WGS sequence"/>
</dbReference>
<accession>A0A8J6KHY1</accession>
<sequence length="82" mass="9229">MNVASPKVKFFSIEAGGTPSIFVWTLDTNRHFYCLYYIRSFTSQTFHCSQMSSDNIVMPTPQLLLRNSLCIVTSSGQILACI</sequence>
<proteinExistence type="predicted"/>
<gene>
    <name evidence="1" type="ORF">GDO78_001042</name>
</gene>
<reference evidence="1" key="1">
    <citation type="thesis" date="2020" institute="ProQuest LLC" country="789 East Eisenhower Parkway, Ann Arbor, MI, USA">
        <title>Comparative Genomics and Chromosome Evolution.</title>
        <authorList>
            <person name="Mudd A.B."/>
        </authorList>
    </citation>
    <scope>NUCLEOTIDE SEQUENCE</scope>
    <source>
        <strain evidence="1">HN-11 Male</strain>
        <tissue evidence="1">Kidney and liver</tissue>
    </source>
</reference>
<evidence type="ECO:0000313" key="2">
    <source>
        <dbReference type="Proteomes" id="UP000770717"/>
    </source>
</evidence>
<protein>
    <submittedName>
        <fullName evidence="1">Uncharacterized protein</fullName>
    </submittedName>
</protein>
<dbReference type="EMBL" id="WNTK01000001">
    <property type="protein sequence ID" value="KAG9492876.1"/>
    <property type="molecule type" value="Genomic_DNA"/>
</dbReference>
<organism evidence="1 2">
    <name type="scientific">Eleutherodactylus coqui</name>
    <name type="common">Puerto Rican coqui</name>
    <dbReference type="NCBI Taxonomy" id="57060"/>
    <lineage>
        <taxon>Eukaryota</taxon>
        <taxon>Metazoa</taxon>
        <taxon>Chordata</taxon>
        <taxon>Craniata</taxon>
        <taxon>Vertebrata</taxon>
        <taxon>Euteleostomi</taxon>
        <taxon>Amphibia</taxon>
        <taxon>Batrachia</taxon>
        <taxon>Anura</taxon>
        <taxon>Neobatrachia</taxon>
        <taxon>Hyloidea</taxon>
        <taxon>Eleutherodactylidae</taxon>
        <taxon>Eleutherodactylinae</taxon>
        <taxon>Eleutherodactylus</taxon>
        <taxon>Eleutherodactylus</taxon>
    </lineage>
</organism>
<keyword evidence="2" id="KW-1185">Reference proteome</keyword>
<name>A0A8J6KHY1_ELECQ</name>
<evidence type="ECO:0000313" key="1">
    <source>
        <dbReference type="EMBL" id="KAG9492876.1"/>
    </source>
</evidence>